<dbReference type="Proteomes" id="UP001154282">
    <property type="component" value="Unassembled WGS sequence"/>
</dbReference>
<proteinExistence type="predicted"/>
<accession>A0AAV0GXP6</accession>
<feature type="non-terminal residue" evidence="1">
    <location>
        <position position="44"/>
    </location>
</feature>
<comment type="caution">
    <text evidence="1">The sequence shown here is derived from an EMBL/GenBank/DDBJ whole genome shotgun (WGS) entry which is preliminary data.</text>
</comment>
<protein>
    <submittedName>
        <fullName evidence="1">Uncharacterized protein</fullName>
    </submittedName>
</protein>
<reference evidence="1" key="1">
    <citation type="submission" date="2022-08" db="EMBL/GenBank/DDBJ databases">
        <authorList>
            <person name="Gutierrez-Valencia J."/>
        </authorList>
    </citation>
    <scope>NUCLEOTIDE SEQUENCE</scope>
</reference>
<sequence>MTRCSAENWDGKDFEENECHSRTFKVFGRDIKPASGGIKLQKPR</sequence>
<evidence type="ECO:0000313" key="1">
    <source>
        <dbReference type="EMBL" id="CAI0377449.1"/>
    </source>
</evidence>
<keyword evidence="2" id="KW-1185">Reference proteome</keyword>
<organism evidence="1 2">
    <name type="scientific">Linum tenue</name>
    <dbReference type="NCBI Taxonomy" id="586396"/>
    <lineage>
        <taxon>Eukaryota</taxon>
        <taxon>Viridiplantae</taxon>
        <taxon>Streptophyta</taxon>
        <taxon>Embryophyta</taxon>
        <taxon>Tracheophyta</taxon>
        <taxon>Spermatophyta</taxon>
        <taxon>Magnoliopsida</taxon>
        <taxon>eudicotyledons</taxon>
        <taxon>Gunneridae</taxon>
        <taxon>Pentapetalae</taxon>
        <taxon>rosids</taxon>
        <taxon>fabids</taxon>
        <taxon>Malpighiales</taxon>
        <taxon>Linaceae</taxon>
        <taxon>Linum</taxon>
    </lineage>
</organism>
<dbReference type="AlphaFoldDB" id="A0AAV0GXP6"/>
<gene>
    <name evidence="1" type="ORF">LITE_LOCUS1455</name>
</gene>
<name>A0AAV0GXP6_9ROSI</name>
<evidence type="ECO:0000313" key="2">
    <source>
        <dbReference type="Proteomes" id="UP001154282"/>
    </source>
</evidence>
<dbReference type="EMBL" id="CAMGYJ010000002">
    <property type="protein sequence ID" value="CAI0377449.1"/>
    <property type="molecule type" value="Genomic_DNA"/>
</dbReference>